<dbReference type="CDD" id="cd07957">
    <property type="entry name" value="Anticodon_Ia_Met"/>
    <property type="match status" value="1"/>
</dbReference>
<keyword evidence="8 12" id="KW-0648">Protein biosynthesis</keyword>
<comment type="subcellular location">
    <subcellularLocation>
        <location evidence="1">Cytoplasm</location>
    </subcellularLocation>
</comment>
<keyword evidence="9 12" id="KW-0030">Aminoacyl-tRNA synthetase</keyword>
<keyword evidence="16" id="KW-1185">Reference proteome</keyword>
<evidence type="ECO:0000256" key="11">
    <source>
        <dbReference type="ARBA" id="ARBA00047364"/>
    </source>
</evidence>
<dbReference type="GO" id="GO:0017101">
    <property type="term" value="C:aminoacyl-tRNA synthetase multienzyme complex"/>
    <property type="evidence" value="ECO:0007669"/>
    <property type="project" value="TreeGrafter"/>
</dbReference>
<evidence type="ECO:0000259" key="13">
    <source>
        <dbReference type="Pfam" id="PF09334"/>
    </source>
</evidence>
<dbReference type="SUPFAM" id="SSF47323">
    <property type="entry name" value="Anticodon-binding domain of a subclass of class I aminoacyl-tRNA synthetases"/>
    <property type="match status" value="1"/>
</dbReference>
<evidence type="ECO:0000256" key="1">
    <source>
        <dbReference type="ARBA" id="ARBA00004496"/>
    </source>
</evidence>
<dbReference type="GO" id="GO:0005829">
    <property type="term" value="C:cytosol"/>
    <property type="evidence" value="ECO:0007669"/>
    <property type="project" value="TreeGrafter"/>
</dbReference>
<gene>
    <name evidence="15" type="ORF">CONCODRAFT_7064</name>
</gene>
<keyword evidence="4" id="KW-0963">Cytoplasm</keyword>
<evidence type="ECO:0000256" key="10">
    <source>
        <dbReference type="ARBA" id="ARBA00030904"/>
    </source>
</evidence>
<dbReference type="PROSITE" id="PS00178">
    <property type="entry name" value="AA_TRNA_LIGASE_I"/>
    <property type="match status" value="1"/>
</dbReference>
<dbReference type="PANTHER" id="PTHR45765:SF1">
    <property type="entry name" value="METHIONINE--TRNA LIGASE, CYTOPLASMIC"/>
    <property type="match status" value="1"/>
</dbReference>
<dbReference type="InterPro" id="IPR009080">
    <property type="entry name" value="tRNAsynth_Ia_anticodon-bd"/>
</dbReference>
<dbReference type="STRING" id="796925.A0A137P5T4"/>
<dbReference type="InterPro" id="IPR014729">
    <property type="entry name" value="Rossmann-like_a/b/a_fold"/>
</dbReference>
<dbReference type="Gene3D" id="1.10.730.10">
    <property type="entry name" value="Isoleucyl-tRNA Synthetase, Domain 1"/>
    <property type="match status" value="1"/>
</dbReference>
<evidence type="ECO:0000256" key="7">
    <source>
        <dbReference type="ARBA" id="ARBA00022840"/>
    </source>
</evidence>
<dbReference type="InterPro" id="IPR023458">
    <property type="entry name" value="Met-tRNA_ligase_1"/>
</dbReference>
<dbReference type="CDD" id="cd00814">
    <property type="entry name" value="MetRS_core"/>
    <property type="match status" value="1"/>
</dbReference>
<dbReference type="AlphaFoldDB" id="A0A137P5T4"/>
<dbReference type="Gene3D" id="3.40.50.620">
    <property type="entry name" value="HUPs"/>
    <property type="match status" value="1"/>
</dbReference>
<dbReference type="OrthoDB" id="5844513at2759"/>
<dbReference type="GO" id="GO:0006431">
    <property type="term" value="P:methionyl-tRNA aminoacylation"/>
    <property type="evidence" value="ECO:0007669"/>
    <property type="project" value="EnsemblFungi"/>
</dbReference>
<evidence type="ECO:0000256" key="8">
    <source>
        <dbReference type="ARBA" id="ARBA00022917"/>
    </source>
</evidence>
<organism evidence="15 16">
    <name type="scientific">Conidiobolus coronatus (strain ATCC 28846 / CBS 209.66 / NRRL 28638)</name>
    <name type="common">Delacroixia coronata</name>
    <dbReference type="NCBI Taxonomy" id="796925"/>
    <lineage>
        <taxon>Eukaryota</taxon>
        <taxon>Fungi</taxon>
        <taxon>Fungi incertae sedis</taxon>
        <taxon>Zoopagomycota</taxon>
        <taxon>Entomophthoromycotina</taxon>
        <taxon>Entomophthoromycetes</taxon>
        <taxon>Entomophthorales</taxon>
        <taxon>Ancylistaceae</taxon>
        <taxon>Conidiobolus</taxon>
    </lineage>
</organism>
<dbReference type="InterPro" id="IPR014758">
    <property type="entry name" value="Met-tRNA_synth"/>
</dbReference>
<keyword evidence="7 12" id="KW-0067">ATP-binding</keyword>
<feature type="domain" description="Methionyl/Leucyl tRNA synthetase" evidence="13">
    <location>
        <begin position="227"/>
        <end position="619"/>
    </location>
</feature>
<dbReference type="InterPro" id="IPR033911">
    <property type="entry name" value="MetRS_core"/>
</dbReference>
<dbReference type="Gene3D" id="2.20.28.20">
    <property type="entry name" value="Methionyl-tRNA synthetase, Zn-domain"/>
    <property type="match status" value="1"/>
</dbReference>
<dbReference type="OMA" id="HLNTTEY"/>
<dbReference type="InterPro" id="IPR015413">
    <property type="entry name" value="Methionyl/Leucyl_tRNA_Synth"/>
</dbReference>
<dbReference type="InterPro" id="IPR029038">
    <property type="entry name" value="MetRS_Zn"/>
</dbReference>
<dbReference type="PRINTS" id="PR01041">
    <property type="entry name" value="TRNASYNTHMET"/>
</dbReference>
<keyword evidence="5 12" id="KW-0436">Ligase</keyword>
<dbReference type="EMBL" id="KQ964504">
    <property type="protein sequence ID" value="KXN70372.1"/>
    <property type="molecule type" value="Genomic_DNA"/>
</dbReference>
<dbReference type="GO" id="GO:1990825">
    <property type="term" value="F:sequence-specific mRNA binding"/>
    <property type="evidence" value="ECO:0007669"/>
    <property type="project" value="EnsemblFungi"/>
</dbReference>
<evidence type="ECO:0000256" key="3">
    <source>
        <dbReference type="ARBA" id="ARBA00012838"/>
    </source>
</evidence>
<evidence type="ECO:0000256" key="9">
    <source>
        <dbReference type="ARBA" id="ARBA00023146"/>
    </source>
</evidence>
<dbReference type="PANTHER" id="PTHR45765">
    <property type="entry name" value="METHIONINE--TRNA LIGASE"/>
    <property type="match status" value="1"/>
</dbReference>
<name>A0A137P5T4_CONC2</name>
<dbReference type="GO" id="GO:0017102">
    <property type="term" value="C:methionyl glutamyl tRNA synthetase complex"/>
    <property type="evidence" value="ECO:0007669"/>
    <property type="project" value="EnsemblFungi"/>
</dbReference>
<evidence type="ECO:0000256" key="2">
    <source>
        <dbReference type="ARBA" id="ARBA00005594"/>
    </source>
</evidence>
<reference evidence="15 16" key="1">
    <citation type="journal article" date="2015" name="Genome Biol. Evol.">
        <title>Phylogenomic analyses indicate that early fungi evolved digesting cell walls of algal ancestors of land plants.</title>
        <authorList>
            <person name="Chang Y."/>
            <person name="Wang S."/>
            <person name="Sekimoto S."/>
            <person name="Aerts A.L."/>
            <person name="Choi C."/>
            <person name="Clum A."/>
            <person name="LaButti K.M."/>
            <person name="Lindquist E.A."/>
            <person name="Yee Ngan C."/>
            <person name="Ohm R.A."/>
            <person name="Salamov A.A."/>
            <person name="Grigoriev I.V."/>
            <person name="Spatafora J.W."/>
            <person name="Berbee M.L."/>
        </authorList>
    </citation>
    <scope>NUCLEOTIDE SEQUENCE [LARGE SCALE GENOMIC DNA]</scope>
    <source>
        <strain evidence="15 16">NRRL 28638</strain>
    </source>
</reference>
<keyword evidence="6 12" id="KW-0547">Nucleotide-binding</keyword>
<dbReference type="Proteomes" id="UP000070444">
    <property type="component" value="Unassembled WGS sequence"/>
</dbReference>
<evidence type="ECO:0000256" key="12">
    <source>
        <dbReference type="RuleBase" id="RU363039"/>
    </source>
</evidence>
<dbReference type="EC" id="6.1.1.10" evidence="3"/>
<dbReference type="GO" id="GO:0010494">
    <property type="term" value="C:cytoplasmic stress granule"/>
    <property type="evidence" value="ECO:0007669"/>
    <property type="project" value="EnsemblFungi"/>
</dbReference>
<evidence type="ECO:0000313" key="15">
    <source>
        <dbReference type="EMBL" id="KXN70372.1"/>
    </source>
</evidence>
<sequence length="789" mass="90008">MAKLNKLLLSKKTEVNSIEYINLIKLVLSTLIWNNKYQQVILDTIEEGIQLPSYECSKEKISLFEPSSLVIYLLNNNVTYKVWQLIEFETSKLKPLVKANLGNSQVYEQIASQLEDLVAKYESEESLKQVLQYLVIGNLYAFVNTEFDKLSQYPKVSQIYQTVQQLENFQGLVNDLANGVVATVNEEKKQEIEVIVGDESHRKVDSSAVLPETGNQVKQPIPGEKNILITSALPYVNNVPHLGNLIGSTLSADVYARFCKIRSTNYLFICGTDEYGTATETKALELGVTCQELCDKYHKVHKEIYEWFDIDFDLFGRTTTPQQTEIAQDIFLRCKDNGYLLEDSITQLFCEHCQRFLADRYVEGECPKCHYIDARGDQCDQCGGLLNAHELINPRCKLDNNTPVLRDSTHVFLDLPKLQPACEEFVAKHSEEGKWTNNGKVITQSWLKEGLRPRCITRDLKWGTPVPLEHLKDKVFYVWFDAPIGYLSITANYTKDWEAWWKNPDNVKLYQFMGKDNVPFHTVIFPCSELATGEDWTLLHHINTTEYLNYEDGKFSKSRNVGVFGNNAQDTGIPASVWRYYLISNRPESNDSVFSWNEFITRNNSELLNNLGNFCNRVLKFLAAGSKYAGVVPKFDLNDDLSKQLVENVNQLLERYIADMELGKFRSGLRLMMEISQLGNQYLQNVKIDNTLFNDHREVCDRAVGLSVNLIYLIAALTFPFMPETTKQICAQLNAPIPKLQDTWNTAAILEGHRIGKPTHLFTRIEEKLISVFRSKFGGNGGPATPPTN</sequence>
<evidence type="ECO:0000259" key="14">
    <source>
        <dbReference type="Pfam" id="PF19303"/>
    </source>
</evidence>
<dbReference type="GO" id="GO:0005524">
    <property type="term" value="F:ATP binding"/>
    <property type="evidence" value="ECO:0007669"/>
    <property type="project" value="UniProtKB-KW"/>
</dbReference>
<evidence type="ECO:0000256" key="6">
    <source>
        <dbReference type="ARBA" id="ARBA00022741"/>
    </source>
</evidence>
<feature type="domain" description="Methionyl-tRNA synthetase anticodon-binding" evidence="14">
    <location>
        <begin position="638"/>
        <end position="780"/>
    </location>
</feature>
<dbReference type="Pfam" id="PF19303">
    <property type="entry name" value="Anticodon_3"/>
    <property type="match status" value="1"/>
</dbReference>
<evidence type="ECO:0000256" key="5">
    <source>
        <dbReference type="ARBA" id="ARBA00022598"/>
    </source>
</evidence>
<comment type="similarity">
    <text evidence="2 12">Belongs to the class-I aminoacyl-tRNA synthetase family.</text>
</comment>
<dbReference type="FunFam" id="1.10.730.10:FF:000037">
    <property type="entry name" value="Methionyl-tRNA synthetase"/>
    <property type="match status" value="1"/>
</dbReference>
<dbReference type="Pfam" id="PF09334">
    <property type="entry name" value="tRNA-synt_1g"/>
    <property type="match status" value="1"/>
</dbReference>
<evidence type="ECO:0000256" key="4">
    <source>
        <dbReference type="ARBA" id="ARBA00022490"/>
    </source>
</evidence>
<comment type="catalytic activity">
    <reaction evidence="11">
        <text>tRNA(Met) + L-methionine + ATP = L-methionyl-tRNA(Met) + AMP + diphosphate</text>
        <dbReference type="Rhea" id="RHEA:13481"/>
        <dbReference type="Rhea" id="RHEA-COMP:9667"/>
        <dbReference type="Rhea" id="RHEA-COMP:9698"/>
        <dbReference type="ChEBI" id="CHEBI:30616"/>
        <dbReference type="ChEBI" id="CHEBI:33019"/>
        <dbReference type="ChEBI" id="CHEBI:57844"/>
        <dbReference type="ChEBI" id="CHEBI:78442"/>
        <dbReference type="ChEBI" id="CHEBI:78530"/>
        <dbReference type="ChEBI" id="CHEBI:456215"/>
        <dbReference type="EC" id="6.1.1.10"/>
    </reaction>
</comment>
<protein>
    <recommendedName>
        <fullName evidence="3">methionine--tRNA ligase</fullName>
        <ecNumber evidence="3">6.1.1.10</ecNumber>
    </recommendedName>
    <alternativeName>
        <fullName evidence="10">Methionyl-tRNA synthetase</fullName>
    </alternativeName>
</protein>
<dbReference type="SUPFAM" id="SSF52374">
    <property type="entry name" value="Nucleotidylyl transferase"/>
    <property type="match status" value="1"/>
</dbReference>
<dbReference type="SUPFAM" id="SSF57770">
    <property type="entry name" value="Methionyl-tRNA synthetase (MetRS), Zn-domain"/>
    <property type="match status" value="1"/>
</dbReference>
<evidence type="ECO:0000313" key="16">
    <source>
        <dbReference type="Proteomes" id="UP000070444"/>
    </source>
</evidence>
<dbReference type="NCBIfam" id="TIGR00398">
    <property type="entry name" value="metG"/>
    <property type="match status" value="1"/>
</dbReference>
<proteinExistence type="inferred from homology"/>
<accession>A0A137P5T4</accession>
<dbReference type="InterPro" id="IPR001412">
    <property type="entry name" value="aa-tRNA-synth_I_CS"/>
</dbReference>
<dbReference type="GO" id="GO:0004825">
    <property type="term" value="F:methionine-tRNA ligase activity"/>
    <property type="evidence" value="ECO:0007669"/>
    <property type="project" value="UniProtKB-EC"/>
</dbReference>
<dbReference type="InterPro" id="IPR041872">
    <property type="entry name" value="Anticodon_Met"/>
</dbReference>
<dbReference type="FunFam" id="2.20.28.20:FF:000001">
    <property type="entry name" value="Methionine--tRNA ligase"/>
    <property type="match status" value="1"/>
</dbReference>